<sequence>MDEISKAWEKICKICGDIGSQEAIVTCYKCKNVDVHQFCVSGYYVDAPVDWCCEKCDNDKWIISVSHGLENVQSEGSSAKICPSTVHSNEFPRGNRNRINWENEVKAGKARYLPVEDALGLQSGMEKYESPLVTTLPSRVVSTESMAIVTQDHFSNPRVQISNSFPKKSAMQVVGGFRNFISYHLLLYFHPIDVAYFLGAAGSTIMEQRSPNSSTIHPYDPALVPSWKGNFDILGELELAPGYIQAHSPCRVRRKVYEFSGRLPDTLKLELVPRGDIWASLFSGYIPDKEDIGLYFFASERERSDRYIALVEFMHRKDLVLRTLINDVELIILTSTALCSDSQSWNSEHFLWGLFYRMGQDRDGCAEGGSNKVVDMEIDMIAGEDVGTLDIVLHSWL</sequence>
<dbReference type="RefSeq" id="XP_027773757.1">
    <property type="nucleotide sequence ID" value="XM_027917956.1"/>
</dbReference>
<evidence type="ECO:0000256" key="4">
    <source>
        <dbReference type="ARBA" id="ARBA00023015"/>
    </source>
</evidence>
<feature type="domain" description="AIPP2-like SPOC-like" evidence="6">
    <location>
        <begin position="227"/>
        <end position="355"/>
    </location>
</feature>
<reference evidence="8" key="2">
    <citation type="submission" date="2025-08" db="UniProtKB">
        <authorList>
            <consortium name="RefSeq"/>
        </authorList>
    </citation>
    <scope>IDENTIFICATION</scope>
</reference>
<keyword evidence="2" id="KW-0863">Zinc-finger</keyword>
<dbReference type="Proteomes" id="UP000694930">
    <property type="component" value="Chromosome 6"/>
</dbReference>
<dbReference type="SUPFAM" id="SSF57903">
    <property type="entry name" value="FYVE/PHD zinc finger"/>
    <property type="match status" value="1"/>
</dbReference>
<dbReference type="GeneID" id="107022396"/>
<accession>A0ABM1VDD9</accession>
<organism evidence="7 8">
    <name type="scientific">Solanum pennellii</name>
    <name type="common">Tomato</name>
    <name type="synonym">Lycopersicon pennellii</name>
    <dbReference type="NCBI Taxonomy" id="28526"/>
    <lineage>
        <taxon>Eukaryota</taxon>
        <taxon>Viridiplantae</taxon>
        <taxon>Streptophyta</taxon>
        <taxon>Embryophyta</taxon>
        <taxon>Tracheophyta</taxon>
        <taxon>Spermatophyta</taxon>
        <taxon>Magnoliopsida</taxon>
        <taxon>eudicotyledons</taxon>
        <taxon>Gunneridae</taxon>
        <taxon>Pentapetalae</taxon>
        <taxon>asterids</taxon>
        <taxon>lamiids</taxon>
        <taxon>Solanales</taxon>
        <taxon>Solanaceae</taxon>
        <taxon>Solanoideae</taxon>
        <taxon>Solaneae</taxon>
        <taxon>Solanum</taxon>
        <taxon>Solanum subgen. Lycopersicon</taxon>
    </lineage>
</organism>
<keyword evidence="7" id="KW-1185">Reference proteome</keyword>
<name>A0ABM1VDD9_SOLPN</name>
<evidence type="ECO:0000313" key="8">
    <source>
        <dbReference type="RefSeq" id="XP_027773757.1"/>
    </source>
</evidence>
<keyword evidence="4" id="KW-0805">Transcription regulation</keyword>
<evidence type="ECO:0000313" key="7">
    <source>
        <dbReference type="Proteomes" id="UP000694930"/>
    </source>
</evidence>
<dbReference type="Gene3D" id="3.30.40.10">
    <property type="entry name" value="Zinc/RING finger domain, C3HC4 (zinc finger)"/>
    <property type="match status" value="1"/>
</dbReference>
<protein>
    <submittedName>
        <fullName evidence="8">Uncharacterized protein LOC107022396</fullName>
    </submittedName>
</protein>
<keyword evidence="3" id="KW-0862">Zinc</keyword>
<dbReference type="InterPro" id="IPR019786">
    <property type="entry name" value="Zinc_finger_PHD-type_CS"/>
</dbReference>
<evidence type="ECO:0000259" key="6">
    <source>
        <dbReference type="Pfam" id="PF23121"/>
    </source>
</evidence>
<gene>
    <name evidence="8" type="primary">LOC107022396</name>
</gene>
<dbReference type="InterPro" id="IPR056280">
    <property type="entry name" value="AIPP2-like_SPOC"/>
</dbReference>
<dbReference type="PANTHER" id="PTHR33304:SF33">
    <property type="entry name" value="F-BOX DOMAIN-CONTAINING PROTEIN"/>
    <property type="match status" value="1"/>
</dbReference>
<evidence type="ECO:0000256" key="1">
    <source>
        <dbReference type="ARBA" id="ARBA00022723"/>
    </source>
</evidence>
<dbReference type="InterPro" id="IPR011011">
    <property type="entry name" value="Znf_FYVE_PHD"/>
</dbReference>
<reference evidence="7" key="1">
    <citation type="journal article" date="2014" name="Nat. Genet.">
        <title>The genome of the stress-tolerant wild tomato species Solanum pennellii.</title>
        <authorList>
            <person name="Bolger A."/>
            <person name="Scossa F."/>
            <person name="Bolger M.E."/>
            <person name="Lanz C."/>
            <person name="Maumus F."/>
            <person name="Tohge T."/>
            <person name="Quesneville H."/>
            <person name="Alseekh S."/>
            <person name="Sorensen I."/>
            <person name="Lichtenstein G."/>
            <person name="Fich E.A."/>
            <person name="Conte M."/>
            <person name="Keller H."/>
            <person name="Schneeberger K."/>
            <person name="Schwacke R."/>
            <person name="Ofner I."/>
            <person name="Vrebalov J."/>
            <person name="Xu Y."/>
            <person name="Osorio S."/>
            <person name="Aflitos S.A."/>
            <person name="Schijlen E."/>
            <person name="Jimenez-Gomez J.M."/>
            <person name="Ryngajllo M."/>
            <person name="Kimura S."/>
            <person name="Kumar R."/>
            <person name="Koenig D."/>
            <person name="Headland L.R."/>
            <person name="Maloof J.N."/>
            <person name="Sinha N."/>
            <person name="van Ham R.C."/>
            <person name="Lankhorst R.K."/>
            <person name="Mao L."/>
            <person name="Vogel A."/>
            <person name="Arsova B."/>
            <person name="Panstruga R."/>
            <person name="Fei Z."/>
            <person name="Rose J.K."/>
            <person name="Zamir D."/>
            <person name="Carrari F."/>
            <person name="Giovannoni J.J."/>
            <person name="Weigel D."/>
            <person name="Usadel B."/>
            <person name="Fernie A.R."/>
        </authorList>
    </citation>
    <scope>NUCLEOTIDE SEQUENCE [LARGE SCALE GENOMIC DNA]</scope>
    <source>
        <strain evidence="7">cv. LA0716</strain>
    </source>
</reference>
<dbReference type="InterPro" id="IPR049914">
    <property type="entry name" value="PHD1-3/5-6"/>
</dbReference>
<keyword evidence="5" id="KW-0804">Transcription</keyword>
<evidence type="ECO:0000256" key="3">
    <source>
        <dbReference type="ARBA" id="ARBA00022833"/>
    </source>
</evidence>
<dbReference type="PROSITE" id="PS01359">
    <property type="entry name" value="ZF_PHD_1"/>
    <property type="match status" value="1"/>
</dbReference>
<proteinExistence type="predicted"/>
<dbReference type="PANTHER" id="PTHR33304">
    <property type="match status" value="1"/>
</dbReference>
<evidence type="ECO:0000256" key="5">
    <source>
        <dbReference type="ARBA" id="ARBA00023163"/>
    </source>
</evidence>
<keyword evidence="1" id="KW-0479">Metal-binding</keyword>
<dbReference type="InterPro" id="IPR013083">
    <property type="entry name" value="Znf_RING/FYVE/PHD"/>
</dbReference>
<dbReference type="Pfam" id="PF23121">
    <property type="entry name" value="SPOC_AIPP2"/>
    <property type="match status" value="1"/>
</dbReference>
<evidence type="ECO:0000256" key="2">
    <source>
        <dbReference type="ARBA" id="ARBA00022771"/>
    </source>
</evidence>